<dbReference type="GO" id="GO:0016787">
    <property type="term" value="F:hydrolase activity"/>
    <property type="evidence" value="ECO:0007669"/>
    <property type="project" value="UniProtKB-KW"/>
</dbReference>
<accession>A0A0D8IY06</accession>
<reference evidence="4 7" key="2">
    <citation type="submission" date="2015-10" db="EMBL/GenBank/DDBJ databases">
        <title>A novel member of the family Ruminococcaceae isolated from human faeces.</title>
        <authorList>
            <person name="Shkoporov A.N."/>
            <person name="Chaplin A.V."/>
            <person name="Motuzova O.V."/>
            <person name="Kafarskaia L.I."/>
            <person name="Efimov B.A."/>
        </authorList>
    </citation>
    <scope>NUCLEOTIDE SEQUENCE [LARGE SCALE GENOMIC DNA]</scope>
    <source>
        <strain evidence="4 7">668</strain>
    </source>
</reference>
<reference evidence="5 8" key="3">
    <citation type="journal article" date="2019" name="Nat. Med.">
        <title>A library of human gut bacterial isolates paired with longitudinal multiomics data enables mechanistic microbiome research.</title>
        <authorList>
            <person name="Poyet M."/>
            <person name="Groussin M."/>
            <person name="Gibbons S.M."/>
            <person name="Avila-Pacheco J."/>
            <person name="Jiang X."/>
            <person name="Kearney S.M."/>
            <person name="Perrotta A.R."/>
            <person name="Berdy B."/>
            <person name="Zhao S."/>
            <person name="Lieberman T.D."/>
            <person name="Swanson P.K."/>
            <person name="Smith M."/>
            <person name="Roesemann S."/>
            <person name="Alexander J.E."/>
            <person name="Rich S.A."/>
            <person name="Livny J."/>
            <person name="Vlamakis H."/>
            <person name="Clish C."/>
            <person name="Bullock K."/>
            <person name="Deik A."/>
            <person name="Scott J."/>
            <person name="Pierce K.A."/>
            <person name="Xavier R.J."/>
            <person name="Alm E.J."/>
        </authorList>
    </citation>
    <scope>NUCLEOTIDE SEQUENCE [LARGE SCALE GENOMIC DNA]</scope>
    <source>
        <strain evidence="5 8">BIOML-A7</strain>
    </source>
</reference>
<evidence type="ECO:0000313" key="6">
    <source>
        <dbReference type="Proteomes" id="UP000032483"/>
    </source>
</evidence>
<dbReference type="GeneID" id="42857657"/>
<protein>
    <submittedName>
        <fullName evidence="4">SpoIVB peptidase</fullName>
        <ecNumber evidence="5">3.4.21.116</ecNumber>
    </submittedName>
    <submittedName>
        <fullName evidence="3">Stage IV sporulation protein B</fullName>
    </submittedName>
</protein>
<evidence type="ECO:0000256" key="1">
    <source>
        <dbReference type="SAM" id="Phobius"/>
    </source>
</evidence>
<evidence type="ECO:0000313" key="4">
    <source>
        <dbReference type="EMBL" id="KUE77695.1"/>
    </source>
</evidence>
<proteinExistence type="predicted"/>
<dbReference type="EC" id="3.4.21.116" evidence="5"/>
<comment type="caution">
    <text evidence="3">The sequence shown here is derived from an EMBL/GenBank/DDBJ whole genome shotgun (WGS) entry which is preliminary data.</text>
</comment>
<dbReference type="Proteomes" id="UP000032483">
    <property type="component" value="Unassembled WGS sequence"/>
</dbReference>
<evidence type="ECO:0000313" key="7">
    <source>
        <dbReference type="Proteomes" id="UP000053433"/>
    </source>
</evidence>
<dbReference type="InterPro" id="IPR009003">
    <property type="entry name" value="Peptidase_S1_PA"/>
</dbReference>
<dbReference type="PROSITE" id="PS51494">
    <property type="entry name" value="SPOIVB"/>
    <property type="match status" value="1"/>
</dbReference>
<evidence type="ECO:0000259" key="2">
    <source>
        <dbReference type="PROSITE" id="PS51494"/>
    </source>
</evidence>
<keyword evidence="1" id="KW-0472">Membrane</keyword>
<dbReference type="EMBL" id="JXXK01000022">
    <property type="protein sequence ID" value="KJF39176.1"/>
    <property type="molecule type" value="Genomic_DNA"/>
</dbReference>
<dbReference type="Pfam" id="PF17820">
    <property type="entry name" value="PDZ_6"/>
    <property type="match status" value="1"/>
</dbReference>
<dbReference type="EMBL" id="LMUA01000002">
    <property type="protein sequence ID" value="KUE77695.1"/>
    <property type="molecule type" value="Genomic_DNA"/>
</dbReference>
<dbReference type="RefSeq" id="WP_050005948.1">
    <property type="nucleotide sequence ID" value="NZ_DAWBJP010000075.1"/>
</dbReference>
<sequence length="406" mass="42084">MEKFIKWSCFITSGCVVIVFIFALYIGTLLPDTFLVTAGGDIAIAGMPFVRTAAAASTGEVAGLSGGSSYNADLTIAGIVPVKTVRAQVVERRVVQVCGTPFGIKMFANGAMVVGFSDIYTSTGYQNPAKTAGLRMGDVITSIAGRDTKTNEDVAAALQGLAGAPAEVVYVRDGVEKSVLLTAVKDSTTDSWRTGMWVRDSSAGIGTLTFVDNTTGTFAGLGHSIHDVDTGTTISLLKGEIVPVEITGAVAGSAGSPGELKGRFLTSVPTGTITVNGETGVYGSVKSYMKGIEAEVALAQEVNTGDAEIITTIEGQEPKRYTAVIEKIALSSDNPNRNMVVRVTDPRLLTATGGIVQGMSGSPILQDGRLVGAVTHVLVNDPTRGYGIFAENMVQSADAAAQREAA</sequence>
<dbReference type="Proteomes" id="UP000053433">
    <property type="component" value="Unassembled WGS sequence"/>
</dbReference>
<gene>
    <name evidence="5" type="primary">spoIVB</name>
    <name evidence="4" type="ORF">ASJ35_02970</name>
    <name evidence="5" type="ORF">GMD52_10695</name>
    <name evidence="3" type="ORF">TQ39_13880</name>
</gene>
<accession>A0A0W7TVF2</accession>
<evidence type="ECO:0000313" key="5">
    <source>
        <dbReference type="EMBL" id="MTS52010.1"/>
    </source>
</evidence>
<dbReference type="InterPro" id="IPR036034">
    <property type="entry name" value="PDZ_sf"/>
</dbReference>
<dbReference type="Gene3D" id="2.30.42.10">
    <property type="match status" value="1"/>
</dbReference>
<evidence type="ECO:0000313" key="8">
    <source>
        <dbReference type="Proteomes" id="UP000449193"/>
    </source>
</evidence>
<dbReference type="InterPro" id="IPR041489">
    <property type="entry name" value="PDZ_6"/>
</dbReference>
<dbReference type="Pfam" id="PF05580">
    <property type="entry name" value="Peptidase_S55"/>
    <property type="match status" value="1"/>
</dbReference>
<dbReference type="AlphaFoldDB" id="A0A0D8IY06"/>
<dbReference type="Proteomes" id="UP000449193">
    <property type="component" value="Unassembled WGS sequence"/>
</dbReference>
<dbReference type="NCBIfam" id="TIGR02860">
    <property type="entry name" value="spore_IV_B"/>
    <property type="match status" value="1"/>
</dbReference>
<dbReference type="SUPFAM" id="SSF50494">
    <property type="entry name" value="Trypsin-like serine proteases"/>
    <property type="match status" value="1"/>
</dbReference>
<dbReference type="PATRIC" id="fig|1550024.3.peg.3167"/>
<dbReference type="InterPro" id="IPR008763">
    <property type="entry name" value="Peptidase_S55"/>
</dbReference>
<keyword evidence="6" id="KW-1185">Reference proteome</keyword>
<feature type="domain" description="Peptidase S55" evidence="2">
    <location>
        <begin position="175"/>
        <end position="406"/>
    </location>
</feature>
<feature type="transmembrane region" description="Helical" evidence="1">
    <location>
        <begin position="7"/>
        <end position="27"/>
    </location>
</feature>
<keyword evidence="1" id="KW-0812">Transmembrane</keyword>
<organism evidence="3 6">
    <name type="scientific">Ruthenibacterium lactatiformans</name>
    <dbReference type="NCBI Taxonomy" id="1550024"/>
    <lineage>
        <taxon>Bacteria</taxon>
        <taxon>Bacillati</taxon>
        <taxon>Bacillota</taxon>
        <taxon>Clostridia</taxon>
        <taxon>Eubacteriales</taxon>
        <taxon>Oscillospiraceae</taxon>
        <taxon>Ruthenibacterium</taxon>
    </lineage>
</organism>
<dbReference type="InterPro" id="IPR014219">
    <property type="entry name" value="SpoIVB"/>
</dbReference>
<dbReference type="EMBL" id="WMZR01000013">
    <property type="protein sequence ID" value="MTS52010.1"/>
    <property type="molecule type" value="Genomic_DNA"/>
</dbReference>
<keyword evidence="5" id="KW-0378">Hydrolase</keyword>
<dbReference type="SUPFAM" id="SSF50156">
    <property type="entry name" value="PDZ domain-like"/>
    <property type="match status" value="1"/>
</dbReference>
<reference evidence="3" key="1">
    <citation type="submission" date="2015-02" db="EMBL/GenBank/DDBJ databases">
        <title>A novel member of the family Ruminococcaceae isolated from human feces.</title>
        <authorList>
            <person name="Shkoporov A.N."/>
            <person name="Chaplin A.V."/>
            <person name="Motuzova O.V."/>
            <person name="Kafarskaia L.I."/>
            <person name="Khokhlova E.V."/>
            <person name="Efimov B.A."/>
        </authorList>
    </citation>
    <scope>NUCLEOTIDE SEQUENCE [LARGE SCALE GENOMIC DNA]</scope>
    <source>
        <strain evidence="3">585-1</strain>
    </source>
</reference>
<name>A0A0D8IY06_9FIRM</name>
<evidence type="ECO:0000313" key="3">
    <source>
        <dbReference type="EMBL" id="KJF39176.1"/>
    </source>
</evidence>
<keyword evidence="1" id="KW-1133">Transmembrane helix</keyword>